<dbReference type="PANTHER" id="PTHR43537:SF49">
    <property type="entry name" value="TRANSCRIPTIONAL REGULATORY PROTEIN"/>
    <property type="match status" value="1"/>
</dbReference>
<dbReference type="SUPFAM" id="SSF48008">
    <property type="entry name" value="GntR ligand-binding domain-like"/>
    <property type="match status" value="1"/>
</dbReference>
<keyword evidence="3" id="KW-0804">Transcription</keyword>
<evidence type="ECO:0000256" key="1">
    <source>
        <dbReference type="ARBA" id="ARBA00023015"/>
    </source>
</evidence>
<dbReference type="Gene3D" id="1.20.120.530">
    <property type="entry name" value="GntR ligand-binding domain-like"/>
    <property type="match status" value="1"/>
</dbReference>
<dbReference type="InterPro" id="IPR011711">
    <property type="entry name" value="GntR_C"/>
</dbReference>
<dbReference type="Proteomes" id="UP000216020">
    <property type="component" value="Unassembled WGS sequence"/>
</dbReference>
<dbReference type="PRINTS" id="PR00035">
    <property type="entry name" value="HTHGNTR"/>
</dbReference>
<name>A0A261S040_9BORD</name>
<evidence type="ECO:0000256" key="2">
    <source>
        <dbReference type="ARBA" id="ARBA00023125"/>
    </source>
</evidence>
<evidence type="ECO:0000256" key="3">
    <source>
        <dbReference type="ARBA" id="ARBA00023163"/>
    </source>
</evidence>
<dbReference type="GO" id="GO:0003700">
    <property type="term" value="F:DNA-binding transcription factor activity"/>
    <property type="evidence" value="ECO:0007669"/>
    <property type="project" value="InterPro"/>
</dbReference>
<sequence>MRAAGIARDPGKDGSAALCCRLVNVGTEIFLMKKTIADSQALLGDIAYDAVRDAILANDIKPGDRVSEYKVAEWLGISRTPVREGLRRLENEGLLTPHPRRGLVVASIDDAAMQQLYAVRELLEGAAAASAAEHATEAEIATLRHLVQAEKEIMDEPGRMNEHNRVFHEAIYRAAHNKFLLKFLLITSDTLSAYRNVSTLVIEERRKQVLDEHAEICEAISRRDAEGARAVMVRHVRNALKVRVQLQHSELLNEIRQRGGPGLLSKHIKRGGEGGPRG</sequence>
<organism evidence="5 6">
    <name type="scientific">Bordetella genomosp. 10</name>
    <dbReference type="NCBI Taxonomy" id="1416804"/>
    <lineage>
        <taxon>Bacteria</taxon>
        <taxon>Pseudomonadati</taxon>
        <taxon>Pseudomonadota</taxon>
        <taxon>Betaproteobacteria</taxon>
        <taxon>Burkholderiales</taxon>
        <taxon>Alcaligenaceae</taxon>
        <taxon>Bordetella</taxon>
    </lineage>
</organism>
<dbReference type="InterPro" id="IPR036388">
    <property type="entry name" value="WH-like_DNA-bd_sf"/>
</dbReference>
<dbReference type="SUPFAM" id="SSF46785">
    <property type="entry name" value="Winged helix' DNA-binding domain"/>
    <property type="match status" value="1"/>
</dbReference>
<keyword evidence="1" id="KW-0805">Transcription regulation</keyword>
<keyword evidence="6" id="KW-1185">Reference proteome</keyword>
<protein>
    <recommendedName>
        <fullName evidence="4">HTH gntR-type domain-containing protein</fullName>
    </recommendedName>
</protein>
<dbReference type="Pfam" id="PF00392">
    <property type="entry name" value="GntR"/>
    <property type="match status" value="1"/>
</dbReference>
<dbReference type="OrthoDB" id="8680857at2"/>
<dbReference type="Gene3D" id="1.10.10.10">
    <property type="entry name" value="Winged helix-like DNA-binding domain superfamily/Winged helix DNA-binding domain"/>
    <property type="match status" value="1"/>
</dbReference>
<accession>A0A261S040</accession>
<proteinExistence type="predicted"/>
<dbReference type="Pfam" id="PF07729">
    <property type="entry name" value="FCD"/>
    <property type="match status" value="1"/>
</dbReference>
<keyword evidence="2" id="KW-0238">DNA-binding</keyword>
<dbReference type="CDD" id="cd07377">
    <property type="entry name" value="WHTH_GntR"/>
    <property type="match status" value="1"/>
</dbReference>
<comment type="caution">
    <text evidence="5">The sequence shown here is derived from an EMBL/GenBank/DDBJ whole genome shotgun (WGS) entry which is preliminary data.</text>
</comment>
<dbReference type="SMART" id="SM00895">
    <property type="entry name" value="FCD"/>
    <property type="match status" value="1"/>
</dbReference>
<dbReference type="PANTHER" id="PTHR43537">
    <property type="entry name" value="TRANSCRIPTIONAL REGULATOR, GNTR FAMILY"/>
    <property type="match status" value="1"/>
</dbReference>
<gene>
    <name evidence="5" type="ORF">CAL29_21185</name>
</gene>
<evidence type="ECO:0000259" key="4">
    <source>
        <dbReference type="PROSITE" id="PS50949"/>
    </source>
</evidence>
<dbReference type="PROSITE" id="PS50949">
    <property type="entry name" value="HTH_GNTR"/>
    <property type="match status" value="1"/>
</dbReference>
<dbReference type="InterPro" id="IPR036390">
    <property type="entry name" value="WH_DNA-bd_sf"/>
</dbReference>
<dbReference type="InterPro" id="IPR000524">
    <property type="entry name" value="Tscrpt_reg_HTH_GntR"/>
</dbReference>
<feature type="domain" description="HTH gntR-type" evidence="4">
    <location>
        <begin position="41"/>
        <end position="108"/>
    </location>
</feature>
<evidence type="ECO:0000313" key="5">
    <source>
        <dbReference type="EMBL" id="OZI30535.1"/>
    </source>
</evidence>
<reference evidence="6" key="1">
    <citation type="submission" date="2017-05" db="EMBL/GenBank/DDBJ databases">
        <title>Complete and WGS of Bordetella genogroups.</title>
        <authorList>
            <person name="Spilker T."/>
            <person name="Lipuma J."/>
        </authorList>
    </citation>
    <scope>NUCLEOTIDE SEQUENCE [LARGE SCALE GENOMIC DNA]</scope>
    <source>
        <strain evidence="6">AU16122</strain>
    </source>
</reference>
<evidence type="ECO:0000313" key="6">
    <source>
        <dbReference type="Proteomes" id="UP000216020"/>
    </source>
</evidence>
<dbReference type="EMBL" id="NEVM01000005">
    <property type="protein sequence ID" value="OZI30535.1"/>
    <property type="molecule type" value="Genomic_DNA"/>
</dbReference>
<dbReference type="GO" id="GO:0003677">
    <property type="term" value="F:DNA binding"/>
    <property type="evidence" value="ECO:0007669"/>
    <property type="project" value="UniProtKB-KW"/>
</dbReference>
<dbReference type="InterPro" id="IPR008920">
    <property type="entry name" value="TF_FadR/GntR_C"/>
</dbReference>
<dbReference type="SMART" id="SM00345">
    <property type="entry name" value="HTH_GNTR"/>
    <property type="match status" value="1"/>
</dbReference>
<dbReference type="AlphaFoldDB" id="A0A261S040"/>